<feature type="compositionally biased region" description="Basic and acidic residues" evidence="1">
    <location>
        <begin position="9"/>
        <end position="24"/>
    </location>
</feature>
<proteinExistence type="predicted"/>
<evidence type="ECO:0000313" key="2">
    <source>
        <dbReference type="EMBL" id="TNY17761.1"/>
    </source>
</evidence>
<evidence type="ECO:0000313" key="3">
    <source>
        <dbReference type="Proteomes" id="UP000311382"/>
    </source>
</evidence>
<organism evidence="2 3">
    <name type="scientific">Rhodotorula diobovata</name>
    <dbReference type="NCBI Taxonomy" id="5288"/>
    <lineage>
        <taxon>Eukaryota</taxon>
        <taxon>Fungi</taxon>
        <taxon>Dikarya</taxon>
        <taxon>Basidiomycota</taxon>
        <taxon>Pucciniomycotina</taxon>
        <taxon>Microbotryomycetes</taxon>
        <taxon>Sporidiobolales</taxon>
        <taxon>Sporidiobolaceae</taxon>
        <taxon>Rhodotorula</taxon>
    </lineage>
</organism>
<dbReference type="EMBL" id="SOZI01000177">
    <property type="protein sequence ID" value="TNY17761.1"/>
    <property type="molecule type" value="Genomic_DNA"/>
</dbReference>
<accession>A0A5C5FPN3</accession>
<dbReference type="Proteomes" id="UP000311382">
    <property type="component" value="Unassembled WGS sequence"/>
</dbReference>
<feature type="compositionally biased region" description="Basic and acidic residues" evidence="1">
    <location>
        <begin position="125"/>
        <end position="139"/>
    </location>
</feature>
<gene>
    <name evidence="2" type="ORF">DMC30DRAFT_91523</name>
</gene>
<feature type="compositionally biased region" description="Basic and acidic residues" evidence="1">
    <location>
        <begin position="92"/>
        <end position="105"/>
    </location>
</feature>
<sequence>MSASRSMKRRDNEEGNGERRDSLQPERAQGVGDWPTGSAGSIKAFDDWGSQGRRCRVAPVAGLESPDSEGGLSGCGCRRGRRDALSLSSGRSKVDDRSTNEETGRHGSVGNRDQTYGDSTVGEEVEPKTRFVEPSDLKQRSCVPSLLLAPRPSTRLAQSEAPQRLLPPQRTQRPGARRNPAPRVTALRASPSIGTRFRSPKSRTSCRPL</sequence>
<protein>
    <submittedName>
        <fullName evidence="2">Uncharacterized protein</fullName>
    </submittedName>
</protein>
<feature type="region of interest" description="Disordered" evidence="1">
    <location>
        <begin position="1"/>
        <end position="209"/>
    </location>
</feature>
<reference evidence="2 3" key="1">
    <citation type="submission" date="2019-03" db="EMBL/GenBank/DDBJ databases">
        <title>Rhodosporidium diobovatum UCD-FST 08-225 genome sequencing, assembly, and annotation.</title>
        <authorList>
            <person name="Fakankun I.U."/>
            <person name="Fristensky B."/>
            <person name="Levin D.B."/>
        </authorList>
    </citation>
    <scope>NUCLEOTIDE SEQUENCE [LARGE SCALE GENOMIC DNA]</scope>
    <source>
        <strain evidence="2 3">UCD-FST 08-225</strain>
    </source>
</reference>
<name>A0A5C5FPN3_9BASI</name>
<keyword evidence="3" id="KW-1185">Reference proteome</keyword>
<dbReference type="AlphaFoldDB" id="A0A5C5FPN3"/>
<comment type="caution">
    <text evidence="2">The sequence shown here is derived from an EMBL/GenBank/DDBJ whole genome shotgun (WGS) entry which is preliminary data.</text>
</comment>
<evidence type="ECO:0000256" key="1">
    <source>
        <dbReference type="SAM" id="MobiDB-lite"/>
    </source>
</evidence>